<proteinExistence type="predicted"/>
<dbReference type="SMART" id="SM00382">
    <property type="entry name" value="AAA"/>
    <property type="match status" value="1"/>
</dbReference>
<evidence type="ECO:0000259" key="9">
    <source>
        <dbReference type="PROSITE" id="PS50929"/>
    </source>
</evidence>
<protein>
    <submittedName>
        <fullName evidence="10">ABC transporter, ATPbinding domain containing protein</fullName>
    </submittedName>
</protein>
<dbReference type="InterPro" id="IPR011527">
    <property type="entry name" value="ABC1_TM_dom"/>
</dbReference>
<dbReference type="GeneID" id="14916548"/>
<feature type="domain" description="ABC transmembrane type-1" evidence="9">
    <location>
        <begin position="39"/>
        <end position="275"/>
    </location>
</feature>
<keyword evidence="3" id="KW-0547">Nucleotide-binding</keyword>
<feature type="transmembrane region" description="Helical" evidence="7">
    <location>
        <begin position="253"/>
        <end position="275"/>
    </location>
</feature>
<evidence type="ECO:0000313" key="10">
    <source>
        <dbReference type="EMBL" id="ELR15891.1"/>
    </source>
</evidence>
<dbReference type="InterPro" id="IPR039421">
    <property type="entry name" value="Type_1_exporter"/>
</dbReference>
<feature type="transmembrane region" description="Helical" evidence="7">
    <location>
        <begin position="129"/>
        <end position="150"/>
    </location>
</feature>
<dbReference type="Pfam" id="PF00005">
    <property type="entry name" value="ABC_tran"/>
    <property type="match status" value="1"/>
</dbReference>
<evidence type="ECO:0000256" key="4">
    <source>
        <dbReference type="ARBA" id="ARBA00022840"/>
    </source>
</evidence>
<keyword evidence="4" id="KW-0067">ATP-binding</keyword>
<dbReference type="AlphaFoldDB" id="L8GUW4"/>
<dbReference type="GO" id="GO:0140359">
    <property type="term" value="F:ABC-type transporter activity"/>
    <property type="evidence" value="ECO:0007669"/>
    <property type="project" value="InterPro"/>
</dbReference>
<dbReference type="PANTHER" id="PTHR24221:SF503">
    <property type="entry name" value="MITOCHONDRIAL POTASSIUM CHANNEL ATP-BINDING SUBUNIT"/>
    <property type="match status" value="1"/>
</dbReference>
<keyword evidence="2 7" id="KW-0812">Transmembrane</keyword>
<evidence type="ECO:0000256" key="3">
    <source>
        <dbReference type="ARBA" id="ARBA00022741"/>
    </source>
</evidence>
<dbReference type="PANTHER" id="PTHR24221">
    <property type="entry name" value="ATP-BINDING CASSETTE SUB-FAMILY B"/>
    <property type="match status" value="1"/>
</dbReference>
<evidence type="ECO:0000256" key="7">
    <source>
        <dbReference type="SAM" id="Phobius"/>
    </source>
</evidence>
<feature type="transmembrane region" description="Helical" evidence="7">
    <location>
        <begin position="156"/>
        <end position="174"/>
    </location>
</feature>
<dbReference type="OrthoDB" id="6500128at2759"/>
<evidence type="ECO:0000313" key="11">
    <source>
        <dbReference type="Proteomes" id="UP000011083"/>
    </source>
</evidence>
<dbReference type="KEGG" id="acan:ACA1_188280"/>
<evidence type="ECO:0000259" key="8">
    <source>
        <dbReference type="PROSITE" id="PS50893"/>
    </source>
</evidence>
<dbReference type="RefSeq" id="XP_004337904.1">
    <property type="nucleotide sequence ID" value="XM_004337856.1"/>
</dbReference>
<feature type="transmembrane region" description="Helical" evidence="7">
    <location>
        <begin position="35"/>
        <end position="56"/>
    </location>
</feature>
<dbReference type="EMBL" id="KB008020">
    <property type="protein sequence ID" value="ELR15891.1"/>
    <property type="molecule type" value="Genomic_DNA"/>
</dbReference>
<evidence type="ECO:0000256" key="1">
    <source>
        <dbReference type="ARBA" id="ARBA00004141"/>
    </source>
</evidence>
<dbReference type="VEuPathDB" id="AmoebaDB:ACA1_188280"/>
<keyword evidence="11" id="KW-1185">Reference proteome</keyword>
<organism evidence="10 11">
    <name type="scientific">Acanthamoeba castellanii (strain ATCC 30010 / Neff)</name>
    <dbReference type="NCBI Taxonomy" id="1257118"/>
    <lineage>
        <taxon>Eukaryota</taxon>
        <taxon>Amoebozoa</taxon>
        <taxon>Discosea</taxon>
        <taxon>Longamoebia</taxon>
        <taxon>Centramoebida</taxon>
        <taxon>Acanthamoebidae</taxon>
        <taxon>Acanthamoeba</taxon>
    </lineage>
</organism>
<dbReference type="Proteomes" id="UP000011083">
    <property type="component" value="Unassembled WGS sequence"/>
</dbReference>
<dbReference type="PROSITE" id="PS50929">
    <property type="entry name" value="ABC_TM1F"/>
    <property type="match status" value="1"/>
</dbReference>
<evidence type="ECO:0000256" key="2">
    <source>
        <dbReference type="ARBA" id="ARBA00022692"/>
    </source>
</evidence>
<keyword evidence="6 7" id="KW-0472">Membrane</keyword>
<evidence type="ECO:0000256" key="5">
    <source>
        <dbReference type="ARBA" id="ARBA00022989"/>
    </source>
</evidence>
<feature type="domain" description="ABC transporter" evidence="8">
    <location>
        <begin position="330"/>
        <end position="564"/>
    </location>
</feature>
<reference evidence="10 11" key="1">
    <citation type="journal article" date="2013" name="Genome Biol.">
        <title>Genome of Acanthamoeba castellanii highlights extensive lateral gene transfer and early evolution of tyrosine kinase signaling.</title>
        <authorList>
            <person name="Clarke M."/>
            <person name="Lohan A.J."/>
            <person name="Liu B."/>
            <person name="Lagkouvardos I."/>
            <person name="Roy S."/>
            <person name="Zafar N."/>
            <person name="Bertelli C."/>
            <person name="Schilde C."/>
            <person name="Kianianmomeni A."/>
            <person name="Burglin T.R."/>
            <person name="Frech C."/>
            <person name="Turcotte B."/>
            <person name="Kopec K.O."/>
            <person name="Synnott J.M."/>
            <person name="Choo C."/>
            <person name="Paponov I."/>
            <person name="Finkler A."/>
            <person name="Soon Heng Tan C."/>
            <person name="Hutchins A.P."/>
            <person name="Weinmeier T."/>
            <person name="Rattei T."/>
            <person name="Chu J.S."/>
            <person name="Gimenez G."/>
            <person name="Irimia M."/>
            <person name="Rigden D.J."/>
            <person name="Fitzpatrick D.A."/>
            <person name="Lorenzo-Morales J."/>
            <person name="Bateman A."/>
            <person name="Chiu C.H."/>
            <person name="Tang P."/>
            <person name="Hegemann P."/>
            <person name="Fromm H."/>
            <person name="Raoult D."/>
            <person name="Greub G."/>
            <person name="Miranda-Saavedra D."/>
            <person name="Chen N."/>
            <person name="Nash P."/>
            <person name="Ginger M.L."/>
            <person name="Horn M."/>
            <person name="Schaap P."/>
            <person name="Caler L."/>
            <person name="Loftus B."/>
        </authorList>
    </citation>
    <scope>NUCLEOTIDE SEQUENCE [LARGE SCALE GENOMIC DNA]</scope>
    <source>
        <strain evidence="10 11">Neff</strain>
    </source>
</reference>
<dbReference type="SUPFAM" id="SSF90123">
    <property type="entry name" value="ABC transporter transmembrane region"/>
    <property type="match status" value="1"/>
</dbReference>
<dbReference type="SUPFAM" id="SSF52540">
    <property type="entry name" value="P-loop containing nucleoside triphosphate hydrolases"/>
    <property type="match status" value="1"/>
</dbReference>
<accession>L8GUW4</accession>
<dbReference type="InterPro" id="IPR003593">
    <property type="entry name" value="AAA+_ATPase"/>
</dbReference>
<dbReference type="GO" id="GO:0016887">
    <property type="term" value="F:ATP hydrolysis activity"/>
    <property type="evidence" value="ECO:0007669"/>
    <property type="project" value="InterPro"/>
</dbReference>
<comment type="subcellular location">
    <subcellularLocation>
        <location evidence="1">Membrane</location>
        <topology evidence="1">Multi-pass membrane protein</topology>
    </subcellularLocation>
</comment>
<dbReference type="PROSITE" id="PS50893">
    <property type="entry name" value="ABC_TRANSPORTER_2"/>
    <property type="match status" value="1"/>
</dbReference>
<dbReference type="Gene3D" id="3.40.50.300">
    <property type="entry name" value="P-loop containing nucleotide triphosphate hydrolases"/>
    <property type="match status" value="1"/>
</dbReference>
<gene>
    <name evidence="10" type="ORF">ACA1_188280</name>
</gene>
<dbReference type="Gene3D" id="1.20.1560.10">
    <property type="entry name" value="ABC transporter type 1, transmembrane domain"/>
    <property type="match status" value="1"/>
</dbReference>
<name>L8GUW4_ACACF</name>
<dbReference type="STRING" id="1257118.L8GUW4"/>
<keyword evidence="5 7" id="KW-1133">Transmembrane helix</keyword>
<sequence length="579" mass="65472">METETEEDIEILTEYSFVKHCQEVWSHCVGYHRQVVKYLLLSVVVAFFGMAPPYLISWYINKLTKADYEGLNPLVASAVASYLAFHISDAFVVYQTSVLAENIACQVRLTAWNELLKHGANAVDSFIRFLFRVGVVKDFLSTVFSFGFIFYMDWRIGLVTLFTSIFYVIHFIYIKNRIVVYRNTYLEKTEATTGSVWGYFAHILVLKLLNMMDQILPTLDAYVREALAVRRNILFLDRYKVTVGRVCNNVSEMLILVLMTGSLIAGNTVLGDVLLMHKYYAKFNSHLRAMTNNYDIYLKTCTKMYRFSRLMTECRALKQAEPELPSRVPSNWTQIEFSKVCFSYESLITKARPALDHVAIVGRSGSGKSTLVKILLRLYHPQSGEVTVGGTNIANVVSEELYNCIKVVPQDDELLNCSLFQNLAYATPDPVSEDDVIDALRKADAWHFIQDLPNRLGSVIGPGGVQLSGGETQRVCIARALISSPQVIVLDEATSSLDVMTEQRVHATMASLSQDTTIIAVTHRISSLHLFDRILVMHHGKLVGDGTHEQLLGENEYYQGLQKANSEDQPRQEEHPHQS</sequence>
<dbReference type="OMA" id="ENIACQV"/>
<dbReference type="InterPro" id="IPR027417">
    <property type="entry name" value="P-loop_NTPase"/>
</dbReference>
<dbReference type="GO" id="GO:0016020">
    <property type="term" value="C:membrane"/>
    <property type="evidence" value="ECO:0007669"/>
    <property type="project" value="UniProtKB-SubCell"/>
</dbReference>
<dbReference type="InterPro" id="IPR036640">
    <property type="entry name" value="ABC1_TM_sf"/>
</dbReference>
<dbReference type="GO" id="GO:0005524">
    <property type="term" value="F:ATP binding"/>
    <property type="evidence" value="ECO:0007669"/>
    <property type="project" value="UniProtKB-KW"/>
</dbReference>
<evidence type="ECO:0000256" key="6">
    <source>
        <dbReference type="ARBA" id="ARBA00023136"/>
    </source>
</evidence>
<dbReference type="InterPro" id="IPR003439">
    <property type="entry name" value="ABC_transporter-like_ATP-bd"/>
</dbReference>